<evidence type="ECO:0000256" key="1">
    <source>
        <dbReference type="SAM" id="MobiDB-lite"/>
    </source>
</evidence>
<name>A0AAD5DSA6_9CHLO</name>
<organism evidence="2 3">
    <name type="scientific">Chlorella ohadii</name>
    <dbReference type="NCBI Taxonomy" id="2649997"/>
    <lineage>
        <taxon>Eukaryota</taxon>
        <taxon>Viridiplantae</taxon>
        <taxon>Chlorophyta</taxon>
        <taxon>core chlorophytes</taxon>
        <taxon>Trebouxiophyceae</taxon>
        <taxon>Chlorellales</taxon>
        <taxon>Chlorellaceae</taxon>
        <taxon>Chlorella clade</taxon>
        <taxon>Chlorella</taxon>
    </lineage>
</organism>
<dbReference type="SUPFAM" id="SSF117281">
    <property type="entry name" value="Kelch motif"/>
    <property type="match status" value="1"/>
</dbReference>
<dbReference type="InterPro" id="IPR015915">
    <property type="entry name" value="Kelch-typ_b-propeller"/>
</dbReference>
<dbReference type="Proteomes" id="UP001205105">
    <property type="component" value="Unassembled WGS sequence"/>
</dbReference>
<feature type="compositionally biased region" description="Low complexity" evidence="1">
    <location>
        <begin position="106"/>
        <end position="121"/>
    </location>
</feature>
<feature type="compositionally biased region" description="Acidic residues" evidence="1">
    <location>
        <begin position="91"/>
        <end position="105"/>
    </location>
</feature>
<comment type="caution">
    <text evidence="2">The sequence shown here is derived from an EMBL/GenBank/DDBJ whole genome shotgun (WGS) entry which is preliminary data.</text>
</comment>
<sequence length="128" mass="13206">PLPKPVGDDFQCAVAATPHTLLAVGGVERAGLLAKQRGIWQYNAHEGTWTRAGWAPVAFEGHLCALHDGRLFVNTALPQEPSLEADELDALAAEAEAEAEAEAAEQAEPAADQAAAAGEAQGVAVTQA</sequence>
<dbReference type="Gene3D" id="2.120.10.80">
    <property type="entry name" value="Kelch-type beta propeller"/>
    <property type="match status" value="1"/>
</dbReference>
<dbReference type="AlphaFoldDB" id="A0AAD5DSA6"/>
<accession>A0AAD5DSA6</accession>
<evidence type="ECO:0000313" key="2">
    <source>
        <dbReference type="EMBL" id="KAI7839549.1"/>
    </source>
</evidence>
<feature type="non-terminal residue" evidence="2">
    <location>
        <position position="128"/>
    </location>
</feature>
<reference evidence="2" key="1">
    <citation type="submission" date="2020-11" db="EMBL/GenBank/DDBJ databases">
        <title>Chlorella ohadii genome sequencing and assembly.</title>
        <authorList>
            <person name="Murik O."/>
            <person name="Treves H."/>
            <person name="Kedem I."/>
            <person name="Shotland Y."/>
            <person name="Kaplan A."/>
        </authorList>
    </citation>
    <scope>NUCLEOTIDE SEQUENCE</scope>
    <source>
        <strain evidence="2">1</strain>
    </source>
</reference>
<protein>
    <submittedName>
        <fullName evidence="2">Uncharacterized protein</fullName>
    </submittedName>
</protein>
<dbReference type="EMBL" id="JADXDR010000099">
    <property type="protein sequence ID" value="KAI7839549.1"/>
    <property type="molecule type" value="Genomic_DNA"/>
</dbReference>
<evidence type="ECO:0000313" key="3">
    <source>
        <dbReference type="Proteomes" id="UP001205105"/>
    </source>
</evidence>
<keyword evidence="3" id="KW-1185">Reference proteome</keyword>
<gene>
    <name evidence="2" type="ORF">COHA_006731</name>
</gene>
<proteinExistence type="predicted"/>
<feature type="region of interest" description="Disordered" evidence="1">
    <location>
        <begin position="91"/>
        <end position="128"/>
    </location>
</feature>